<accession>A0A015J921</accession>
<dbReference type="OrthoDB" id="2407155at2759"/>
<dbReference type="GO" id="GO:0008270">
    <property type="term" value="F:zinc ion binding"/>
    <property type="evidence" value="ECO:0007669"/>
    <property type="project" value="UniProtKB-KW"/>
</dbReference>
<dbReference type="HOGENOM" id="CLU_113832_0_0_1"/>
<keyword evidence="4" id="KW-1185">Reference proteome</keyword>
<dbReference type="PROSITE" id="PS50157">
    <property type="entry name" value="ZINC_FINGER_C2H2_2"/>
    <property type="match status" value="1"/>
</dbReference>
<gene>
    <name evidence="3" type="ORF">RirG_152870</name>
</gene>
<reference evidence="3 4" key="1">
    <citation type="submission" date="2014-02" db="EMBL/GenBank/DDBJ databases">
        <title>Single nucleus genome sequencing reveals high similarity among nuclei of an endomycorrhizal fungus.</title>
        <authorList>
            <person name="Lin K."/>
            <person name="Geurts R."/>
            <person name="Zhang Z."/>
            <person name="Limpens E."/>
            <person name="Saunders D.G."/>
            <person name="Mu D."/>
            <person name="Pang E."/>
            <person name="Cao H."/>
            <person name="Cha H."/>
            <person name="Lin T."/>
            <person name="Zhou Q."/>
            <person name="Shang Y."/>
            <person name="Li Y."/>
            <person name="Ivanov S."/>
            <person name="Sharma T."/>
            <person name="Velzen R.V."/>
            <person name="Ruijter N.D."/>
            <person name="Aanen D.K."/>
            <person name="Win J."/>
            <person name="Kamoun S."/>
            <person name="Bisseling T."/>
            <person name="Huang S."/>
        </authorList>
    </citation>
    <scope>NUCLEOTIDE SEQUENCE [LARGE SCALE GENOMIC DNA]</scope>
    <source>
        <strain evidence="4">DAOM197198w</strain>
    </source>
</reference>
<organism evidence="3 4">
    <name type="scientific">Rhizophagus irregularis (strain DAOM 197198w)</name>
    <name type="common">Glomus intraradices</name>
    <dbReference type="NCBI Taxonomy" id="1432141"/>
    <lineage>
        <taxon>Eukaryota</taxon>
        <taxon>Fungi</taxon>
        <taxon>Fungi incertae sedis</taxon>
        <taxon>Mucoromycota</taxon>
        <taxon>Glomeromycotina</taxon>
        <taxon>Glomeromycetes</taxon>
        <taxon>Glomerales</taxon>
        <taxon>Glomeraceae</taxon>
        <taxon>Rhizophagus</taxon>
    </lineage>
</organism>
<keyword evidence="1" id="KW-0479">Metal-binding</keyword>
<dbReference type="EMBL" id="JEMT01023971">
    <property type="protein sequence ID" value="EXX63380.1"/>
    <property type="molecule type" value="Genomic_DNA"/>
</dbReference>
<evidence type="ECO:0000313" key="4">
    <source>
        <dbReference type="Proteomes" id="UP000022910"/>
    </source>
</evidence>
<keyword evidence="1" id="KW-0863">Zinc-finger</keyword>
<proteinExistence type="predicted"/>
<evidence type="ECO:0000259" key="2">
    <source>
        <dbReference type="PROSITE" id="PS50157"/>
    </source>
</evidence>
<name>A0A015J921_RHIIW</name>
<sequence>MAFPSSPNTPSPTNASEYKCNVCQKLFKSNAGLARHNTIIRKYNILRKGLPVVPKNITKLFKNDLIYFIHRRLPNGLKNSGKKIVSVPCSESQFHAIFKNHIHYYSKKSGVYKCWFREKEGGKKLNKIFERTDWRTKNYDQNQKTYVVLTDNHNSSRELNPLALATAKNITIIKSKKSPTKCQYGDVMVEWKYRRDKEANGNICTAEFVYFHFYTKQAHILVSNS</sequence>
<feature type="domain" description="C2H2-type" evidence="2">
    <location>
        <begin position="18"/>
        <end position="36"/>
    </location>
</feature>
<evidence type="ECO:0000313" key="3">
    <source>
        <dbReference type="EMBL" id="EXX63380.1"/>
    </source>
</evidence>
<comment type="caution">
    <text evidence="3">The sequence shown here is derived from an EMBL/GenBank/DDBJ whole genome shotgun (WGS) entry which is preliminary data.</text>
</comment>
<dbReference type="Proteomes" id="UP000022910">
    <property type="component" value="Unassembled WGS sequence"/>
</dbReference>
<dbReference type="InterPro" id="IPR013087">
    <property type="entry name" value="Znf_C2H2_type"/>
</dbReference>
<protein>
    <recommendedName>
        <fullName evidence="2">C2H2-type domain-containing protein</fullName>
    </recommendedName>
</protein>
<evidence type="ECO:0000256" key="1">
    <source>
        <dbReference type="PROSITE-ProRule" id="PRU00042"/>
    </source>
</evidence>
<dbReference type="AlphaFoldDB" id="A0A015J921"/>
<keyword evidence="1" id="KW-0862">Zinc</keyword>